<evidence type="ECO:0000313" key="1">
    <source>
        <dbReference type="EMBL" id="KAK2613827.1"/>
    </source>
</evidence>
<name>A0AAD9SQ54_PHOAM</name>
<dbReference type="SUPFAM" id="SSF69118">
    <property type="entry name" value="AhpD-like"/>
    <property type="match status" value="1"/>
</dbReference>
<comment type="caution">
    <text evidence="1">The sequence shown here is derived from an EMBL/GenBank/DDBJ whole genome shotgun (WGS) entry which is preliminary data.</text>
</comment>
<keyword evidence="2" id="KW-1185">Reference proteome</keyword>
<dbReference type="InterPro" id="IPR029032">
    <property type="entry name" value="AhpD-like"/>
</dbReference>
<organism evidence="1 2">
    <name type="scientific">Phomopsis amygdali</name>
    <name type="common">Fusicoccum amygdali</name>
    <dbReference type="NCBI Taxonomy" id="1214568"/>
    <lineage>
        <taxon>Eukaryota</taxon>
        <taxon>Fungi</taxon>
        <taxon>Dikarya</taxon>
        <taxon>Ascomycota</taxon>
        <taxon>Pezizomycotina</taxon>
        <taxon>Sordariomycetes</taxon>
        <taxon>Sordariomycetidae</taxon>
        <taxon>Diaporthales</taxon>
        <taxon>Diaporthaceae</taxon>
        <taxon>Diaporthe</taxon>
    </lineage>
</organism>
<dbReference type="Proteomes" id="UP001265746">
    <property type="component" value="Unassembled WGS sequence"/>
</dbReference>
<sequence>MDRLGVLQPTALTGEAKQLYEDIKDYFEGNVNYTYKLDNGQMVGPVGYCLALSMCDNSDLSQFGIELHTPGAGHAWLKMTKSLAEITELPPLAREVAILVTGNHEAAAYEIYAHSAVSKLSAEDLKTIADGRCPSHLDEKCHAAFNLATDLCKPGRLSDQAWEKAIGPLGKAAAVAVVHYVGFYKYVATILNGFDAKIPEDS</sequence>
<dbReference type="PANTHER" id="PTHR34846:SF11">
    <property type="entry name" value="4-CARBOXYMUCONOLACTONE DECARBOXYLASE FAMILY PROTEIN (AFU_ORTHOLOGUE AFUA_6G11590)"/>
    <property type="match status" value="1"/>
</dbReference>
<protein>
    <submittedName>
        <fullName evidence="1">Uncharacterized protein</fullName>
    </submittedName>
</protein>
<dbReference type="EMBL" id="JAUJFL010000001">
    <property type="protein sequence ID" value="KAK2613827.1"/>
    <property type="molecule type" value="Genomic_DNA"/>
</dbReference>
<dbReference type="Gene3D" id="1.20.1290.10">
    <property type="entry name" value="AhpD-like"/>
    <property type="match status" value="1"/>
</dbReference>
<reference evidence="1" key="1">
    <citation type="submission" date="2023-06" db="EMBL/GenBank/DDBJ databases">
        <authorList>
            <person name="Noh H."/>
        </authorList>
    </citation>
    <scope>NUCLEOTIDE SEQUENCE</scope>
    <source>
        <strain evidence="1">DUCC20226</strain>
    </source>
</reference>
<proteinExistence type="predicted"/>
<dbReference type="AlphaFoldDB" id="A0AAD9SQ54"/>
<gene>
    <name evidence="1" type="ORF">N8I77_000706</name>
</gene>
<dbReference type="PANTHER" id="PTHR34846">
    <property type="entry name" value="4-CARBOXYMUCONOLACTONE DECARBOXYLASE FAMILY PROTEIN (AFU_ORTHOLOGUE AFUA_6G11590)"/>
    <property type="match status" value="1"/>
</dbReference>
<accession>A0AAD9SQ54</accession>
<evidence type="ECO:0000313" key="2">
    <source>
        <dbReference type="Proteomes" id="UP001265746"/>
    </source>
</evidence>